<keyword evidence="4 6" id="KW-0238">DNA-binding</keyword>
<evidence type="ECO:0000256" key="1">
    <source>
        <dbReference type="ARBA" id="ARBA00002190"/>
    </source>
</evidence>
<dbReference type="KEGG" id="clo:HMPREF0868_0137"/>
<keyword evidence="6" id="KW-0814">Transposable element</keyword>
<dbReference type="Proteomes" id="UP000008234">
    <property type="component" value="Chromosome"/>
</dbReference>
<dbReference type="PANTHER" id="PTHR33217:SF8">
    <property type="entry name" value="MUTATOR FAMILY TRANSPOSASE"/>
    <property type="match status" value="1"/>
</dbReference>
<proteinExistence type="inferred from homology"/>
<evidence type="ECO:0000256" key="5">
    <source>
        <dbReference type="ARBA" id="ARBA00023172"/>
    </source>
</evidence>
<keyword evidence="8" id="KW-1185">Reference proteome</keyword>
<dbReference type="GO" id="GO:0003677">
    <property type="term" value="F:DNA binding"/>
    <property type="evidence" value="ECO:0007669"/>
    <property type="project" value="UniProtKB-UniRule"/>
</dbReference>
<dbReference type="PANTHER" id="PTHR33217">
    <property type="entry name" value="TRANSPOSASE FOR INSERTION SEQUENCE ELEMENT IS1081"/>
    <property type="match status" value="1"/>
</dbReference>
<evidence type="ECO:0000256" key="6">
    <source>
        <dbReference type="RuleBase" id="RU365089"/>
    </source>
</evidence>
<evidence type="ECO:0000256" key="4">
    <source>
        <dbReference type="ARBA" id="ARBA00023125"/>
    </source>
</evidence>
<dbReference type="GO" id="GO:0004803">
    <property type="term" value="F:transposase activity"/>
    <property type="evidence" value="ECO:0007669"/>
    <property type="project" value="UniProtKB-UniRule"/>
</dbReference>
<dbReference type="PROSITE" id="PS01007">
    <property type="entry name" value="TRANSPOSASE_MUTATOR"/>
    <property type="match status" value="1"/>
</dbReference>
<dbReference type="HOGENOM" id="CLU_3063161_0_0_9"/>
<sequence>MMIICADGLVGIREAISTAFPNTEYQRCIVHQVRNTLKYVADKDRKEEMDYAT</sequence>
<reference evidence="8" key="1">
    <citation type="submission" date="2009-12" db="EMBL/GenBank/DDBJ databases">
        <title>Sequence of Clostridiales genomosp. BVAB3 str. UPII9-5.</title>
        <authorList>
            <person name="Madupu R."/>
            <person name="Durkin A.S."/>
            <person name="Torralba M."/>
            <person name="Methe B."/>
            <person name="Sutton G.G."/>
            <person name="Strausberg R.L."/>
            <person name="Nelson K.E."/>
        </authorList>
    </citation>
    <scope>NUCLEOTIDE SEQUENCE [LARGE SCALE GENOMIC DNA]</scope>
    <source>
        <strain evidence="8">UPII9-5</strain>
    </source>
</reference>
<name>E1PK99_MAGIU</name>
<dbReference type="AlphaFoldDB" id="E1PK99"/>
<dbReference type="GO" id="GO:0006313">
    <property type="term" value="P:DNA transposition"/>
    <property type="evidence" value="ECO:0007669"/>
    <property type="project" value="UniProtKB-UniRule"/>
</dbReference>
<evidence type="ECO:0000256" key="3">
    <source>
        <dbReference type="ARBA" id="ARBA00022578"/>
    </source>
</evidence>
<comment type="similarity">
    <text evidence="2 6">Belongs to the transposase mutator family.</text>
</comment>
<dbReference type="eggNOG" id="COG3328">
    <property type="taxonomic scope" value="Bacteria"/>
</dbReference>
<evidence type="ECO:0000313" key="8">
    <source>
        <dbReference type="Proteomes" id="UP000008234"/>
    </source>
</evidence>
<organism evidence="7 8">
    <name type="scientific">Mageeibacillus indolicus (strain UPII9-5)</name>
    <name type="common">Clostridiales genomosp. BVAB3 (strain UPII9-5)</name>
    <dbReference type="NCBI Taxonomy" id="699246"/>
    <lineage>
        <taxon>Bacteria</taxon>
        <taxon>Bacillati</taxon>
        <taxon>Bacillota</taxon>
        <taxon>Clostridia</taxon>
        <taxon>Eubacteriales</taxon>
        <taxon>Oscillospiraceae</taxon>
        <taxon>Mageeibacillus</taxon>
    </lineage>
</organism>
<gene>
    <name evidence="7" type="ordered locus">HMPREF0868_0137</name>
</gene>
<evidence type="ECO:0000256" key="2">
    <source>
        <dbReference type="ARBA" id="ARBA00010961"/>
    </source>
</evidence>
<keyword evidence="5 6" id="KW-0233">DNA recombination</keyword>
<keyword evidence="3 6" id="KW-0815">Transposition</keyword>
<accession>E1PK99</accession>
<dbReference type="Pfam" id="PF00872">
    <property type="entry name" value="Transposase_mut"/>
    <property type="match status" value="1"/>
</dbReference>
<comment type="function">
    <text evidence="1 6">Required for the transposition of the insertion element.</text>
</comment>
<protein>
    <recommendedName>
        <fullName evidence="6">Mutator family transposase</fullName>
    </recommendedName>
</protein>
<dbReference type="InterPro" id="IPR001207">
    <property type="entry name" value="Transposase_mutator"/>
</dbReference>
<dbReference type="EMBL" id="CP001850">
    <property type="protein sequence ID" value="ADN43954.1"/>
    <property type="molecule type" value="Genomic_DNA"/>
</dbReference>
<evidence type="ECO:0000313" key="7">
    <source>
        <dbReference type="EMBL" id="ADN43954.1"/>
    </source>
</evidence>